<dbReference type="InterPro" id="IPR023828">
    <property type="entry name" value="Peptidase_S8_Ser-AS"/>
</dbReference>
<organism evidence="5 6">
    <name type="scientific">Marininema mesophilum</name>
    <dbReference type="NCBI Taxonomy" id="1048340"/>
    <lineage>
        <taxon>Bacteria</taxon>
        <taxon>Bacillati</taxon>
        <taxon>Bacillota</taxon>
        <taxon>Bacilli</taxon>
        <taxon>Bacillales</taxon>
        <taxon>Thermoactinomycetaceae</taxon>
        <taxon>Marininema</taxon>
    </lineage>
</organism>
<dbReference type="EMBL" id="FNNQ01000006">
    <property type="protein sequence ID" value="SDW80762.1"/>
    <property type="molecule type" value="Genomic_DNA"/>
</dbReference>
<dbReference type="InterPro" id="IPR030400">
    <property type="entry name" value="Sedolisin_dom"/>
</dbReference>
<dbReference type="GO" id="GO:0008240">
    <property type="term" value="F:tripeptidyl-peptidase activity"/>
    <property type="evidence" value="ECO:0007669"/>
    <property type="project" value="TreeGrafter"/>
</dbReference>
<dbReference type="AlphaFoldDB" id="A0A1H2WJF9"/>
<evidence type="ECO:0000256" key="1">
    <source>
        <dbReference type="ARBA" id="ARBA00022670"/>
    </source>
</evidence>
<dbReference type="PANTHER" id="PTHR14218">
    <property type="entry name" value="PROTEASE S8 TRIPEPTIDYL PEPTIDASE I CLN2"/>
    <property type="match status" value="1"/>
</dbReference>
<dbReference type="Gene3D" id="3.40.50.200">
    <property type="entry name" value="Peptidase S8/S53 domain"/>
    <property type="match status" value="1"/>
</dbReference>
<evidence type="ECO:0000256" key="3">
    <source>
        <dbReference type="ARBA" id="ARBA00022825"/>
    </source>
</evidence>
<dbReference type="Pfam" id="PF00082">
    <property type="entry name" value="Peptidase_S8"/>
    <property type="match status" value="1"/>
</dbReference>
<dbReference type="OrthoDB" id="9002785at2"/>
<evidence type="ECO:0000256" key="2">
    <source>
        <dbReference type="ARBA" id="ARBA00022801"/>
    </source>
</evidence>
<protein>
    <submittedName>
        <fullName evidence="5">Physarolisin II. Serine peptidase. MEROPS family S53</fullName>
    </submittedName>
</protein>
<gene>
    <name evidence="5" type="ORF">SAMN05444487_106154</name>
</gene>
<keyword evidence="2" id="KW-0378">Hydrolase</keyword>
<keyword evidence="3" id="KW-0720">Serine protease</keyword>
<dbReference type="PANTHER" id="PTHR14218:SF15">
    <property type="entry name" value="TRIPEPTIDYL-PEPTIDASE 1"/>
    <property type="match status" value="1"/>
</dbReference>
<dbReference type="InterPro" id="IPR000209">
    <property type="entry name" value="Peptidase_S8/S53_dom"/>
</dbReference>
<dbReference type="GO" id="GO:0004252">
    <property type="term" value="F:serine-type endopeptidase activity"/>
    <property type="evidence" value="ECO:0007669"/>
    <property type="project" value="InterPro"/>
</dbReference>
<dbReference type="RefSeq" id="WP_091738765.1">
    <property type="nucleotide sequence ID" value="NZ_FNNQ01000006.1"/>
</dbReference>
<keyword evidence="1" id="KW-0645">Protease</keyword>
<dbReference type="PROSITE" id="PS51695">
    <property type="entry name" value="SEDOLISIN"/>
    <property type="match status" value="1"/>
</dbReference>
<dbReference type="InterPro" id="IPR036852">
    <property type="entry name" value="Peptidase_S8/S53_dom_sf"/>
</dbReference>
<dbReference type="InterPro" id="IPR050819">
    <property type="entry name" value="Tripeptidyl-peptidase_I"/>
</dbReference>
<sequence>MKSLWIKRGFLFLFGFLLVSYPFHTSYANEGDVNDVKSTLKINRSHMAKKNGTSKAEVLDEIRGYTPFHIRKAYGLDQVKETGKGQHIAVVVAYGSPTIKKDLAVFSEKFSLPKAKLKIYYPEGKPTETNPRWVTETAMDVQWVHAIAPKAKISLVVAKDKEIPHLVKAIKLATALGANVVSNSWGSFEDEEAHKWDSTFSNKKVTYVASAGDYGKGILWPASARNVLAVGGTTLRMEQSGNFLSEVAWSGSSGGISAFTKRPAYQQLWAETLGDFRGVPDVSFVGDPMTGAAVYSSTEIQGYKGWFLLGGTSLSTPCWSGIVALINEKRAKPLSSEQLVKRLYALKDKGVYRDIVAGTNQEHSATVGYDLVTGLGSPIGASLIQELQK</sequence>
<evidence type="ECO:0000313" key="6">
    <source>
        <dbReference type="Proteomes" id="UP000198534"/>
    </source>
</evidence>
<dbReference type="PROSITE" id="PS00138">
    <property type="entry name" value="SUBTILASE_SER"/>
    <property type="match status" value="1"/>
</dbReference>
<feature type="domain" description="Peptidase S53" evidence="4">
    <location>
        <begin position="64"/>
        <end position="389"/>
    </location>
</feature>
<dbReference type="Proteomes" id="UP000198534">
    <property type="component" value="Unassembled WGS sequence"/>
</dbReference>
<keyword evidence="6" id="KW-1185">Reference proteome</keyword>
<reference evidence="5 6" key="1">
    <citation type="submission" date="2016-10" db="EMBL/GenBank/DDBJ databases">
        <authorList>
            <person name="de Groot N.N."/>
        </authorList>
    </citation>
    <scope>NUCLEOTIDE SEQUENCE [LARGE SCALE GENOMIC DNA]</scope>
    <source>
        <strain evidence="5 6">DSM 45610</strain>
    </source>
</reference>
<dbReference type="GO" id="GO:0006508">
    <property type="term" value="P:proteolysis"/>
    <property type="evidence" value="ECO:0007669"/>
    <property type="project" value="UniProtKB-KW"/>
</dbReference>
<proteinExistence type="predicted"/>
<dbReference type="CDD" id="cd04056">
    <property type="entry name" value="Peptidases_S53"/>
    <property type="match status" value="1"/>
</dbReference>
<evidence type="ECO:0000313" key="5">
    <source>
        <dbReference type="EMBL" id="SDW80762.1"/>
    </source>
</evidence>
<accession>A0A1H2WJF9</accession>
<dbReference type="SUPFAM" id="SSF52743">
    <property type="entry name" value="Subtilisin-like"/>
    <property type="match status" value="1"/>
</dbReference>
<evidence type="ECO:0000259" key="4">
    <source>
        <dbReference type="PROSITE" id="PS51695"/>
    </source>
</evidence>
<name>A0A1H2WJF9_9BACL</name>